<gene>
    <name evidence="1" type="ORF">ADM90_19275</name>
</gene>
<name>A0A0M9DH01_9BACI</name>
<dbReference type="Proteomes" id="UP000037977">
    <property type="component" value="Unassembled WGS sequence"/>
</dbReference>
<comment type="caution">
    <text evidence="1">The sequence shown here is derived from an EMBL/GenBank/DDBJ whole genome shotgun (WGS) entry which is preliminary data.</text>
</comment>
<evidence type="ECO:0000313" key="1">
    <source>
        <dbReference type="EMBL" id="KOY81278.1"/>
    </source>
</evidence>
<dbReference type="STRING" id="33935.ADM90_19275"/>
<dbReference type="PATRIC" id="fig|33935.3.peg.2677"/>
<accession>A0A0M9DH01</accession>
<keyword evidence="2" id="KW-1185">Reference proteome</keyword>
<dbReference type="EMBL" id="LGCI01000010">
    <property type="protein sequence ID" value="KOY81278.1"/>
    <property type="molecule type" value="Genomic_DNA"/>
</dbReference>
<dbReference type="RefSeq" id="WP_053996524.1">
    <property type="nucleotide sequence ID" value="NZ_CP065643.1"/>
</dbReference>
<sequence>METKKQTNEELHQQVHLLAERSQGNLMKIKLSLNLSNLNELESVLEKISNIHKTLIPTCGSDRVFEVDITLN</sequence>
<proteinExistence type="predicted"/>
<reference evidence="1 2" key="1">
    <citation type="submission" date="2015-07" db="EMBL/GenBank/DDBJ databases">
        <title>Genome sequencing project for genomic taxonomy and phylogenomics of Bacillus-like bacteria.</title>
        <authorList>
            <person name="Liu B."/>
            <person name="Wang J."/>
            <person name="Zhu Y."/>
            <person name="Liu G."/>
            <person name="Chen Q."/>
            <person name="Chen Z."/>
            <person name="Che J."/>
            <person name="Ge C."/>
            <person name="Shi H."/>
            <person name="Pan Z."/>
            <person name="Liu X."/>
        </authorList>
    </citation>
    <scope>NUCLEOTIDE SEQUENCE [LARGE SCALE GENOMIC DNA]</scope>
    <source>
        <strain evidence="1 2">DSM 54</strain>
    </source>
</reference>
<dbReference type="AlphaFoldDB" id="A0A0M9DH01"/>
<organism evidence="1 2">
    <name type="scientific">Lysinibacillus macroides</name>
    <dbReference type="NCBI Taxonomy" id="33935"/>
    <lineage>
        <taxon>Bacteria</taxon>
        <taxon>Bacillati</taxon>
        <taxon>Bacillota</taxon>
        <taxon>Bacilli</taxon>
        <taxon>Bacillales</taxon>
        <taxon>Bacillaceae</taxon>
        <taxon>Lysinibacillus</taxon>
    </lineage>
</organism>
<protein>
    <submittedName>
        <fullName evidence="1">Uncharacterized protein</fullName>
    </submittedName>
</protein>
<evidence type="ECO:0000313" key="2">
    <source>
        <dbReference type="Proteomes" id="UP000037977"/>
    </source>
</evidence>